<feature type="transmembrane region" description="Helical" evidence="2">
    <location>
        <begin position="34"/>
        <end position="54"/>
    </location>
</feature>
<feature type="transmembrane region" description="Helical" evidence="2">
    <location>
        <begin position="172"/>
        <end position="188"/>
    </location>
</feature>
<name>A0A5J6HA00_STRAD</name>
<dbReference type="RefSeq" id="WP_055528172.1">
    <property type="nucleotide sequence ID" value="NZ_CP023695.1"/>
</dbReference>
<feature type="transmembrane region" description="Helical" evidence="2">
    <location>
        <begin position="146"/>
        <end position="166"/>
    </location>
</feature>
<accession>A0A5J6HA00</accession>
<proteinExistence type="inferred from homology"/>
<reference evidence="4 5" key="1">
    <citation type="submission" date="2017-09" db="EMBL/GenBank/DDBJ databases">
        <authorList>
            <person name="Lee N."/>
            <person name="Cho B.-K."/>
        </authorList>
    </citation>
    <scope>NUCLEOTIDE SEQUENCE [LARGE SCALE GENOMIC DNA]</scope>
    <source>
        <strain evidence="4 5">ATCC 12461</strain>
    </source>
</reference>
<keyword evidence="2" id="KW-0472">Membrane</keyword>
<feature type="domain" description="EamA" evidence="3">
    <location>
        <begin position="88"/>
        <end position="189"/>
    </location>
</feature>
<dbReference type="AlphaFoldDB" id="A0A5J6HA00"/>
<dbReference type="Pfam" id="PF00892">
    <property type="entry name" value="EamA"/>
    <property type="match status" value="2"/>
</dbReference>
<protein>
    <recommendedName>
        <fullName evidence="3">EamA domain-containing protein</fullName>
    </recommendedName>
</protein>
<evidence type="ECO:0000259" key="3">
    <source>
        <dbReference type="Pfam" id="PF00892"/>
    </source>
</evidence>
<organism evidence="4 5">
    <name type="scientific">Streptomyces alboniger</name>
    <dbReference type="NCBI Taxonomy" id="132473"/>
    <lineage>
        <taxon>Bacteria</taxon>
        <taxon>Bacillati</taxon>
        <taxon>Actinomycetota</taxon>
        <taxon>Actinomycetes</taxon>
        <taxon>Kitasatosporales</taxon>
        <taxon>Streptomycetaceae</taxon>
        <taxon>Streptomyces</taxon>
        <taxon>Streptomyces aurantiacus group</taxon>
    </lineage>
</organism>
<dbReference type="OrthoDB" id="9787117at2"/>
<evidence type="ECO:0000256" key="1">
    <source>
        <dbReference type="ARBA" id="ARBA00007362"/>
    </source>
</evidence>
<sequence length="219" mass="22344">MTRSLPGTTLLLGASVALYQGCYFSGISRLGVSMGSIVTVATVPVATGIVAYLLRKEKPVGRWYVATALAIAGLLASSGAVGETRADLLGFMCLTAGSSVSPYTVLSRQLLDAGAPVTEVTTIAVALSGVLLLLNARGLQTVSATAVATLNLAEPLAAVILAFVVLHERPSAAQVAGAAAIFVGLLLLSRQPRRETADDNCGDRVLEEVASGAPARPRG</sequence>
<dbReference type="EMBL" id="CP023695">
    <property type="protein sequence ID" value="QEV16438.1"/>
    <property type="molecule type" value="Genomic_DNA"/>
</dbReference>
<keyword evidence="5" id="KW-1185">Reference proteome</keyword>
<dbReference type="PANTHER" id="PTHR22911:SF79">
    <property type="entry name" value="MOBA-LIKE NTP TRANSFERASE DOMAIN-CONTAINING PROTEIN"/>
    <property type="match status" value="1"/>
</dbReference>
<dbReference type="GO" id="GO:0016020">
    <property type="term" value="C:membrane"/>
    <property type="evidence" value="ECO:0007669"/>
    <property type="project" value="InterPro"/>
</dbReference>
<dbReference type="InterPro" id="IPR037185">
    <property type="entry name" value="EmrE-like"/>
</dbReference>
<feature type="transmembrane region" description="Helical" evidence="2">
    <location>
        <begin position="113"/>
        <end position="134"/>
    </location>
</feature>
<dbReference type="PANTHER" id="PTHR22911">
    <property type="entry name" value="ACYL-MALONYL CONDENSING ENZYME-RELATED"/>
    <property type="match status" value="1"/>
</dbReference>
<feature type="domain" description="EamA" evidence="3">
    <location>
        <begin position="15"/>
        <end position="76"/>
    </location>
</feature>
<dbReference type="InterPro" id="IPR000620">
    <property type="entry name" value="EamA_dom"/>
</dbReference>
<dbReference type="Proteomes" id="UP000326553">
    <property type="component" value="Chromosome"/>
</dbReference>
<dbReference type="SUPFAM" id="SSF103481">
    <property type="entry name" value="Multidrug resistance efflux transporter EmrE"/>
    <property type="match status" value="2"/>
</dbReference>
<keyword evidence="2" id="KW-1133">Transmembrane helix</keyword>
<feature type="transmembrane region" description="Helical" evidence="2">
    <location>
        <begin position="63"/>
        <end position="82"/>
    </location>
</feature>
<evidence type="ECO:0000313" key="4">
    <source>
        <dbReference type="EMBL" id="QEV16438.1"/>
    </source>
</evidence>
<keyword evidence="2" id="KW-0812">Transmembrane</keyword>
<gene>
    <name evidence="4" type="ORF">CP975_02005</name>
</gene>
<dbReference type="KEGG" id="salw:CP975_02005"/>
<evidence type="ECO:0000313" key="5">
    <source>
        <dbReference type="Proteomes" id="UP000326553"/>
    </source>
</evidence>
<evidence type="ECO:0000256" key="2">
    <source>
        <dbReference type="SAM" id="Phobius"/>
    </source>
</evidence>
<comment type="similarity">
    <text evidence="1">Belongs to the EamA transporter family.</text>
</comment>